<feature type="domain" description="NolW-like" evidence="8">
    <location>
        <begin position="111"/>
        <end position="168"/>
    </location>
</feature>
<dbReference type="SUPFAM" id="SSF48452">
    <property type="entry name" value="TPR-like"/>
    <property type="match status" value="1"/>
</dbReference>
<dbReference type="Pfam" id="PF00263">
    <property type="entry name" value="Secretin"/>
    <property type="match status" value="1"/>
</dbReference>
<dbReference type="PANTHER" id="PTHR30332:SF17">
    <property type="entry name" value="TYPE IV PILIATION SYSTEM PROTEIN DR_0774-RELATED"/>
    <property type="match status" value="1"/>
</dbReference>
<dbReference type="AlphaFoldDB" id="A0A2G9YJ15"/>
<dbReference type="SMART" id="SM00028">
    <property type="entry name" value="TPR"/>
    <property type="match status" value="3"/>
</dbReference>
<accession>A0A2G9YJ15</accession>
<keyword evidence="3" id="KW-0472">Membrane</keyword>
<dbReference type="InterPro" id="IPR019734">
    <property type="entry name" value="TPR_rpt"/>
</dbReference>
<protein>
    <submittedName>
        <fullName evidence="9">Uncharacterized protein</fullName>
    </submittedName>
</protein>
<evidence type="ECO:0000256" key="3">
    <source>
        <dbReference type="ARBA" id="ARBA00023136"/>
    </source>
</evidence>
<dbReference type="InterPro" id="IPR050810">
    <property type="entry name" value="Bact_Secretion_Sys_Channel"/>
</dbReference>
<dbReference type="GO" id="GO:0015627">
    <property type="term" value="C:type II protein secretion system complex"/>
    <property type="evidence" value="ECO:0007669"/>
    <property type="project" value="TreeGrafter"/>
</dbReference>
<evidence type="ECO:0000259" key="8">
    <source>
        <dbReference type="Pfam" id="PF03958"/>
    </source>
</evidence>
<organism evidence="9 10">
    <name type="scientific">Candidatus Sherwoodlollariibacterium unditelluris</name>
    <dbReference type="NCBI Taxonomy" id="1974757"/>
    <lineage>
        <taxon>Bacteria</taxon>
        <taxon>Pseudomonadati</taxon>
        <taxon>Candidatus Omnitrophota</taxon>
        <taxon>Candidatus Sherwoodlollariibacterium</taxon>
    </lineage>
</organism>
<feature type="domain" description="Type II/III secretion system secretin-like" evidence="7">
    <location>
        <begin position="302"/>
        <end position="466"/>
    </location>
</feature>
<proteinExistence type="inferred from homology"/>
<evidence type="ECO:0000259" key="7">
    <source>
        <dbReference type="Pfam" id="PF00263"/>
    </source>
</evidence>
<evidence type="ECO:0000256" key="4">
    <source>
        <dbReference type="PROSITE-ProRule" id="PRU00339"/>
    </source>
</evidence>
<evidence type="ECO:0000256" key="6">
    <source>
        <dbReference type="RuleBase" id="RU004004"/>
    </source>
</evidence>
<dbReference type="Gene3D" id="3.30.1370.120">
    <property type="match status" value="2"/>
</dbReference>
<evidence type="ECO:0000313" key="9">
    <source>
        <dbReference type="EMBL" id="PIP19215.1"/>
    </source>
</evidence>
<evidence type="ECO:0000256" key="2">
    <source>
        <dbReference type="ARBA" id="ARBA00022729"/>
    </source>
</evidence>
<dbReference type="Gene3D" id="1.25.40.10">
    <property type="entry name" value="Tetratricopeptide repeat domain"/>
    <property type="match status" value="1"/>
</dbReference>
<dbReference type="GO" id="GO:0009306">
    <property type="term" value="P:protein secretion"/>
    <property type="evidence" value="ECO:0007669"/>
    <property type="project" value="InterPro"/>
</dbReference>
<dbReference type="InterPro" id="IPR001775">
    <property type="entry name" value="GspD/PilQ"/>
</dbReference>
<sequence length="682" mass="75842">TGCAQENQQVQVQQVQESANDKISLDLKNVEIVELLRIVSLKTGKTIVPSKEVTGRITVYLSNVAFNDVLDIILLTQGLALNRKDNVYYVMSEAEYRKTFGRDYVDQRKIQTVKLAYAKPAVIFAALAQLKSDVGKIVVDEASGTIILIDIPEKLELLNKTIQDLDRPLTTTIYDLNYIKPADAKTQFGAAITPGTGEVIIDERSGKAIISDLPDKMQKMNMLVRELDEASRQVYVEVDIVELTLSDAFERGIDWQKVFDSAVADGLAFAGSYPAAALTAAYSQIKVGTLATENYSAILKFLSTYGKTNVISQPRIAVVNNEEANVMVGVREAYITQTQSQATSTTVTSETVEFIDVGVKLKIVPKIGADGFITMKIKPEVSSVKETITTALGSRIPIVQTSQSETVVKIKDGMMIMIAGMTKIEDTDTVKGWPVLSKIPFLGAFFSYRSKSKTRTEVIIFLTPHLSSGDVGLRGAEITKIIPMEHLPENLQQKVIRDNIIDEGLLNPEKMKQEQAAKQAIELAAKETIERKTDKAAKIEAAKAAEKAVKIEARKSEKLLVEETAKDYYQRGLWAQADSDPEEAIRNFIKATELNNKYAAAYNSLGIIYEQEFKFEKAEAMYLKAITVDPNYAPAYSNLALFNEDRSDFVQALKYWHKRALRGDPNDEWTKKAVQRVKELEE</sequence>
<dbReference type="Pfam" id="PF03958">
    <property type="entry name" value="Secretin_N"/>
    <property type="match status" value="2"/>
</dbReference>
<dbReference type="PANTHER" id="PTHR30332">
    <property type="entry name" value="PROBABLE GENERAL SECRETION PATHWAY PROTEIN D"/>
    <property type="match status" value="1"/>
</dbReference>
<comment type="subcellular location">
    <subcellularLocation>
        <location evidence="6">Cell outer membrane</location>
    </subcellularLocation>
    <subcellularLocation>
        <location evidence="1">Membrane</location>
    </subcellularLocation>
</comment>
<comment type="caution">
    <text evidence="9">The sequence shown here is derived from an EMBL/GenBank/DDBJ whole genome shotgun (WGS) entry which is preliminary data.</text>
</comment>
<dbReference type="InterPro" id="IPR004846">
    <property type="entry name" value="T2SS/T3SS_dom"/>
</dbReference>
<dbReference type="PRINTS" id="PR00811">
    <property type="entry name" value="BCTERIALGSPD"/>
</dbReference>
<evidence type="ECO:0000313" key="10">
    <source>
        <dbReference type="Proteomes" id="UP000231292"/>
    </source>
</evidence>
<dbReference type="EMBL" id="PCRK01000099">
    <property type="protein sequence ID" value="PIP19215.1"/>
    <property type="molecule type" value="Genomic_DNA"/>
</dbReference>
<feature type="repeat" description="TPR" evidence="4">
    <location>
        <begin position="599"/>
        <end position="632"/>
    </location>
</feature>
<dbReference type="InterPro" id="IPR011990">
    <property type="entry name" value="TPR-like_helical_dom_sf"/>
</dbReference>
<evidence type="ECO:0000256" key="5">
    <source>
        <dbReference type="RuleBase" id="RU004003"/>
    </source>
</evidence>
<dbReference type="PROSITE" id="PS50293">
    <property type="entry name" value="TPR_REGION"/>
    <property type="match status" value="1"/>
</dbReference>
<feature type="domain" description="NolW-like" evidence="8">
    <location>
        <begin position="172"/>
        <end position="233"/>
    </location>
</feature>
<dbReference type="InterPro" id="IPR005644">
    <property type="entry name" value="NolW-like"/>
</dbReference>
<dbReference type="Gene3D" id="3.30.1370.130">
    <property type="match status" value="1"/>
</dbReference>
<name>A0A2G9YJ15_9BACT</name>
<keyword evidence="2" id="KW-0732">Signal</keyword>
<reference evidence="9 10" key="1">
    <citation type="submission" date="2017-09" db="EMBL/GenBank/DDBJ databases">
        <title>Depth-based differentiation of microbial function through sediment-hosted aquifers and enrichment of novel symbionts in the deep terrestrial subsurface.</title>
        <authorList>
            <person name="Probst A.J."/>
            <person name="Ladd B."/>
            <person name="Jarett J.K."/>
            <person name="Geller-Mcgrath D.E."/>
            <person name="Sieber C.M."/>
            <person name="Emerson J.B."/>
            <person name="Anantharaman K."/>
            <person name="Thomas B.C."/>
            <person name="Malmstrom R."/>
            <person name="Stieglmeier M."/>
            <person name="Klingl A."/>
            <person name="Woyke T."/>
            <person name="Ryan C.M."/>
            <person name="Banfield J.F."/>
        </authorList>
    </citation>
    <scope>NUCLEOTIDE SEQUENCE [LARGE SCALE GENOMIC DNA]</scope>
    <source>
        <strain evidence="9">CG23_combo_of_CG06-09_8_20_14_all_41_10</strain>
    </source>
</reference>
<dbReference type="InterPro" id="IPR038591">
    <property type="entry name" value="NolW-like_sf"/>
</dbReference>
<keyword evidence="4" id="KW-0802">TPR repeat</keyword>
<gene>
    <name evidence="9" type="ORF">COX41_04105</name>
</gene>
<dbReference type="PROSITE" id="PS50005">
    <property type="entry name" value="TPR"/>
    <property type="match status" value="1"/>
</dbReference>
<keyword evidence="6" id="KW-0813">Transport</keyword>
<dbReference type="Pfam" id="PF00515">
    <property type="entry name" value="TPR_1"/>
    <property type="match status" value="1"/>
</dbReference>
<dbReference type="GO" id="GO:0009279">
    <property type="term" value="C:cell outer membrane"/>
    <property type="evidence" value="ECO:0007669"/>
    <property type="project" value="UniProtKB-SubCell"/>
</dbReference>
<feature type="non-terminal residue" evidence="9">
    <location>
        <position position="1"/>
    </location>
</feature>
<evidence type="ECO:0000256" key="1">
    <source>
        <dbReference type="ARBA" id="ARBA00004370"/>
    </source>
</evidence>
<dbReference type="Proteomes" id="UP000231292">
    <property type="component" value="Unassembled WGS sequence"/>
</dbReference>
<comment type="similarity">
    <text evidence="5">Belongs to the bacterial secretin family.</text>
</comment>